<evidence type="ECO:0000313" key="3">
    <source>
        <dbReference type="Proteomes" id="UP000176854"/>
    </source>
</evidence>
<organism evidence="2 3">
    <name type="scientific">Candidatus Gottesmanbacteria bacterium RBG_16_43_7</name>
    <dbReference type="NCBI Taxonomy" id="1798373"/>
    <lineage>
        <taxon>Bacteria</taxon>
        <taxon>Candidatus Gottesmaniibacteriota</taxon>
    </lineage>
</organism>
<gene>
    <name evidence="2" type="ORF">A2154_02260</name>
</gene>
<feature type="transmembrane region" description="Helical" evidence="1">
    <location>
        <begin position="73"/>
        <end position="91"/>
    </location>
</feature>
<proteinExistence type="predicted"/>
<dbReference type="EMBL" id="MFJC01000020">
    <property type="protein sequence ID" value="OGG09499.1"/>
    <property type="molecule type" value="Genomic_DNA"/>
</dbReference>
<name>A0A1F5ZAJ0_9BACT</name>
<keyword evidence="1" id="KW-0812">Transmembrane</keyword>
<evidence type="ECO:0000256" key="1">
    <source>
        <dbReference type="SAM" id="Phobius"/>
    </source>
</evidence>
<dbReference type="AlphaFoldDB" id="A0A1F5ZAJ0"/>
<feature type="transmembrane region" description="Helical" evidence="1">
    <location>
        <begin position="28"/>
        <end position="52"/>
    </location>
</feature>
<sequence>MERIYAVPLEDLAPTREFDTFGKLINVIVQNAVVIAGVISFILLVVGGLGVIMGAGSGDTKKMESGKKTVTGAVLGLIIVVGSVWILQLLARITGLSGLSNVVGGQ</sequence>
<dbReference type="STRING" id="1798373.A2154_02260"/>
<keyword evidence="1" id="KW-0472">Membrane</keyword>
<dbReference type="Proteomes" id="UP000176854">
    <property type="component" value="Unassembled WGS sequence"/>
</dbReference>
<accession>A0A1F5ZAJ0</accession>
<protein>
    <submittedName>
        <fullName evidence="2">Uncharacterized protein</fullName>
    </submittedName>
</protein>
<evidence type="ECO:0000313" key="2">
    <source>
        <dbReference type="EMBL" id="OGG09499.1"/>
    </source>
</evidence>
<keyword evidence="1" id="KW-1133">Transmembrane helix</keyword>
<reference evidence="2 3" key="1">
    <citation type="journal article" date="2016" name="Nat. Commun.">
        <title>Thousands of microbial genomes shed light on interconnected biogeochemical processes in an aquifer system.</title>
        <authorList>
            <person name="Anantharaman K."/>
            <person name="Brown C.T."/>
            <person name="Hug L.A."/>
            <person name="Sharon I."/>
            <person name="Castelle C.J."/>
            <person name="Probst A.J."/>
            <person name="Thomas B.C."/>
            <person name="Singh A."/>
            <person name="Wilkins M.J."/>
            <person name="Karaoz U."/>
            <person name="Brodie E.L."/>
            <person name="Williams K.H."/>
            <person name="Hubbard S.S."/>
            <person name="Banfield J.F."/>
        </authorList>
    </citation>
    <scope>NUCLEOTIDE SEQUENCE [LARGE SCALE GENOMIC DNA]</scope>
</reference>
<comment type="caution">
    <text evidence="2">The sequence shown here is derived from an EMBL/GenBank/DDBJ whole genome shotgun (WGS) entry which is preliminary data.</text>
</comment>